<evidence type="ECO:0000313" key="2">
    <source>
        <dbReference type="EMBL" id="TSB14707.1"/>
    </source>
</evidence>
<dbReference type="AlphaFoldDB" id="A0A553XCX7"/>
<evidence type="ECO:0000259" key="1">
    <source>
        <dbReference type="SMART" id="SM00960"/>
    </source>
</evidence>
<protein>
    <submittedName>
        <fullName evidence="2">Diacylglyceryl transferase</fullName>
    </submittedName>
</protein>
<sequence length="129" mass="13426">MTIQPRVRDELHALRDQVRHLRGGMVASADGMVIAHDLRNIEPDALAALTAAAIGVAKRLTEATGQGGFEETLTRGTHGYVAAYAAGAKAVLTTVGGPEINVGRLHLQARQAAERIGALVDEAPAADPS</sequence>
<comment type="caution">
    <text evidence="2">The sequence shown here is derived from an EMBL/GenBank/DDBJ whole genome shotgun (WGS) entry which is preliminary data.</text>
</comment>
<feature type="domain" description="Roadblock/LAMTOR2" evidence="1">
    <location>
        <begin position="8"/>
        <end position="96"/>
    </location>
</feature>
<dbReference type="SMART" id="SM00960">
    <property type="entry name" value="Robl_LC7"/>
    <property type="match status" value="1"/>
</dbReference>
<dbReference type="Proteomes" id="UP000320888">
    <property type="component" value="Unassembled WGS sequence"/>
</dbReference>
<proteinExistence type="predicted"/>
<dbReference type="InterPro" id="IPR004942">
    <property type="entry name" value="Roadblock/LAMTOR2_dom"/>
</dbReference>
<reference evidence="2 3" key="1">
    <citation type="submission" date="2019-07" db="EMBL/GenBank/DDBJ databases">
        <title>Draft genome for Streptomyces benahoarensis MZ03-48.</title>
        <authorList>
            <person name="Gonzalez-Pimentel J.L."/>
        </authorList>
    </citation>
    <scope>NUCLEOTIDE SEQUENCE [LARGE SCALE GENOMIC DNA]</scope>
    <source>
        <strain evidence="2 3">MZ03-48</strain>
    </source>
</reference>
<evidence type="ECO:0000313" key="3">
    <source>
        <dbReference type="Proteomes" id="UP000320888"/>
    </source>
</evidence>
<dbReference type="Gene3D" id="3.30.450.30">
    <property type="entry name" value="Dynein light chain 2a, cytoplasmic"/>
    <property type="match status" value="1"/>
</dbReference>
<dbReference type="SUPFAM" id="SSF103196">
    <property type="entry name" value="Roadblock/LC7 domain"/>
    <property type="match status" value="1"/>
</dbReference>
<dbReference type="Pfam" id="PF03259">
    <property type="entry name" value="Robl_LC7"/>
    <property type="match status" value="1"/>
</dbReference>
<dbReference type="RefSeq" id="WP_143940401.1">
    <property type="nucleotide sequence ID" value="NZ_VKLS01000998.1"/>
</dbReference>
<keyword evidence="2" id="KW-0808">Transferase</keyword>
<keyword evidence="3" id="KW-1185">Reference proteome</keyword>
<organism evidence="2 3">
    <name type="scientific">Streptomyces benahoarensis</name>
    <dbReference type="NCBI Taxonomy" id="2595054"/>
    <lineage>
        <taxon>Bacteria</taxon>
        <taxon>Bacillati</taxon>
        <taxon>Actinomycetota</taxon>
        <taxon>Actinomycetes</taxon>
        <taxon>Kitasatosporales</taxon>
        <taxon>Streptomycetaceae</taxon>
        <taxon>Streptomyces</taxon>
    </lineage>
</organism>
<name>A0A553XCX7_9ACTN</name>
<gene>
    <name evidence="2" type="ORF">FNZ23_31060</name>
</gene>
<dbReference type="EMBL" id="VKLS01000998">
    <property type="protein sequence ID" value="TSB14707.1"/>
    <property type="molecule type" value="Genomic_DNA"/>
</dbReference>
<accession>A0A553XCX7</accession>
<dbReference type="OrthoDB" id="3727201at2"/>
<dbReference type="GO" id="GO:0016740">
    <property type="term" value="F:transferase activity"/>
    <property type="evidence" value="ECO:0007669"/>
    <property type="project" value="UniProtKB-KW"/>
</dbReference>